<dbReference type="Proteomes" id="UP000575898">
    <property type="component" value="Unassembled WGS sequence"/>
</dbReference>
<proteinExistence type="predicted"/>
<name>A0A840MS95_9PROT</name>
<gene>
    <name evidence="1" type="ORF">HNQ59_003257</name>
</gene>
<reference evidence="1 2" key="1">
    <citation type="submission" date="2020-08" db="EMBL/GenBank/DDBJ databases">
        <title>Genomic Encyclopedia of Type Strains, Phase IV (KMG-IV): sequencing the most valuable type-strain genomes for metagenomic binning, comparative biology and taxonomic classification.</title>
        <authorList>
            <person name="Goeker M."/>
        </authorList>
    </citation>
    <scope>NUCLEOTIDE SEQUENCE [LARGE SCALE GENOMIC DNA]</scope>
    <source>
        <strain evidence="1 2">DSM 27165</strain>
    </source>
</reference>
<dbReference type="EMBL" id="JACHHY010000022">
    <property type="protein sequence ID" value="MBB5019949.1"/>
    <property type="molecule type" value="Genomic_DNA"/>
</dbReference>
<sequence>MSFAHLSTQIGAQAHQALPLYGLPEANGRDQVGERISNGAGLIIDAELRW</sequence>
<comment type="caution">
    <text evidence="1">The sequence shown here is derived from an EMBL/GenBank/DDBJ whole genome shotgun (WGS) entry which is preliminary data.</text>
</comment>
<protein>
    <submittedName>
        <fullName evidence="1">Uncharacterized protein</fullName>
    </submittedName>
</protein>
<evidence type="ECO:0000313" key="2">
    <source>
        <dbReference type="Proteomes" id="UP000575898"/>
    </source>
</evidence>
<dbReference type="RefSeq" id="WP_184041367.1">
    <property type="nucleotide sequence ID" value="NZ_JACHHY010000022.1"/>
</dbReference>
<evidence type="ECO:0000313" key="1">
    <source>
        <dbReference type="EMBL" id="MBB5019949.1"/>
    </source>
</evidence>
<accession>A0A840MS95</accession>
<organism evidence="1 2">
    <name type="scientific">Chitinivorax tropicus</name>
    <dbReference type="NCBI Taxonomy" id="714531"/>
    <lineage>
        <taxon>Bacteria</taxon>
        <taxon>Pseudomonadati</taxon>
        <taxon>Pseudomonadota</taxon>
        <taxon>Betaproteobacteria</taxon>
        <taxon>Chitinivorax</taxon>
    </lineage>
</organism>
<keyword evidence="2" id="KW-1185">Reference proteome</keyword>
<dbReference type="AlphaFoldDB" id="A0A840MS95"/>